<dbReference type="OrthoDB" id="9806869at2"/>
<accession>A0A562SWA4</accession>
<dbReference type="NCBIfam" id="TIGR04256">
    <property type="entry name" value="GxxExxY"/>
    <property type="match status" value="1"/>
</dbReference>
<dbReference type="AlphaFoldDB" id="A0A562SWA4"/>
<name>A0A562SWA4_9BACT</name>
<keyword evidence="2" id="KW-1185">Reference proteome</keyword>
<gene>
    <name evidence="1" type="ORF">IQ13_0615</name>
</gene>
<dbReference type="RefSeq" id="WP_144884359.1">
    <property type="nucleotide sequence ID" value="NZ_VLLE01000002.1"/>
</dbReference>
<dbReference type="Pfam" id="PF13366">
    <property type="entry name" value="PDDEXK_3"/>
    <property type="match status" value="1"/>
</dbReference>
<proteinExistence type="predicted"/>
<protein>
    <submittedName>
        <fullName evidence="1">GxxExxY protein</fullName>
    </submittedName>
</protein>
<dbReference type="EMBL" id="VLLE01000002">
    <property type="protein sequence ID" value="TWI85453.1"/>
    <property type="molecule type" value="Genomic_DNA"/>
</dbReference>
<dbReference type="Proteomes" id="UP000316167">
    <property type="component" value="Unassembled WGS sequence"/>
</dbReference>
<evidence type="ECO:0000313" key="1">
    <source>
        <dbReference type="EMBL" id="TWI85453.1"/>
    </source>
</evidence>
<evidence type="ECO:0000313" key="2">
    <source>
        <dbReference type="Proteomes" id="UP000316167"/>
    </source>
</evidence>
<dbReference type="InterPro" id="IPR026350">
    <property type="entry name" value="GxxExxY"/>
</dbReference>
<organism evidence="1 2">
    <name type="scientific">Lacibacter cauensis</name>
    <dbReference type="NCBI Taxonomy" id="510947"/>
    <lineage>
        <taxon>Bacteria</taxon>
        <taxon>Pseudomonadati</taxon>
        <taxon>Bacteroidota</taxon>
        <taxon>Chitinophagia</taxon>
        <taxon>Chitinophagales</taxon>
        <taxon>Chitinophagaceae</taxon>
        <taxon>Lacibacter</taxon>
    </lineage>
</organism>
<comment type="caution">
    <text evidence="1">The sequence shown here is derived from an EMBL/GenBank/DDBJ whole genome shotgun (WGS) entry which is preliminary data.</text>
</comment>
<sequence>MLLHEELTSKILRCFYNVYNKLGYGFLEKVYENALLIELQKNGLQALQQKPIKVYYENVQVGSYYADILVEDMCILELKAGEGGIIMEHELQLLNYLKATDYEIGLLLFFGEKPSFKRKVFTNENKQIR</sequence>
<reference evidence="1 2" key="1">
    <citation type="journal article" date="2015" name="Stand. Genomic Sci.">
        <title>Genomic Encyclopedia of Bacterial and Archaeal Type Strains, Phase III: the genomes of soil and plant-associated and newly described type strains.</title>
        <authorList>
            <person name="Whitman W.B."/>
            <person name="Woyke T."/>
            <person name="Klenk H.P."/>
            <person name="Zhou Y."/>
            <person name="Lilburn T.G."/>
            <person name="Beck B.J."/>
            <person name="De Vos P."/>
            <person name="Vandamme P."/>
            <person name="Eisen J.A."/>
            <person name="Garrity G."/>
            <person name="Hugenholtz P."/>
            <person name="Kyrpides N.C."/>
        </authorList>
    </citation>
    <scope>NUCLEOTIDE SEQUENCE [LARGE SCALE GENOMIC DNA]</scope>
    <source>
        <strain evidence="1 2">CGMCC 1.7271</strain>
    </source>
</reference>